<sequence>MSHTYANPAAIITISILFPILGTLTVILRFYTRKSTKSVLWIDDWLTLPALGLEYVLATLMLWGATTGSLGSLLPQPDDPHPDAYIFSNSDQQMRLLQIQYVVDIVTVWAFGFAKLSILYFYRSIFCSRRTIRTAFHSVTMCMIVLVSVWTVVFGIGTIFICGAHPVNAWGTVAVVTSECSLQVPIVEGYAISDFIMDVIIWLLPLPRIGMLNISVRQRIALGLIFLVGLLAIAASATRMAIYIAHLINPFAQSDGETLVTYLLFWTMIECGLGVIVICLPSLRPMYRKRALNSLVNSFEKYLYRNPQSTASSAIQIDSLDGSANSNSSNVNLVRPWHSGP</sequence>
<keyword evidence="2 6" id="KW-0812">Transmembrane</keyword>
<accession>A0A1M3TCH7</accession>
<dbReference type="Proteomes" id="UP000184063">
    <property type="component" value="Unassembled WGS sequence"/>
</dbReference>
<dbReference type="InterPro" id="IPR052337">
    <property type="entry name" value="SAT4-like"/>
</dbReference>
<evidence type="ECO:0000256" key="5">
    <source>
        <dbReference type="ARBA" id="ARBA00038359"/>
    </source>
</evidence>
<feature type="transmembrane region" description="Helical" evidence="6">
    <location>
        <begin position="143"/>
        <end position="166"/>
    </location>
</feature>
<dbReference type="Pfam" id="PF20684">
    <property type="entry name" value="Fung_rhodopsin"/>
    <property type="match status" value="1"/>
</dbReference>
<keyword evidence="3 6" id="KW-1133">Transmembrane helix</keyword>
<dbReference type="AlphaFoldDB" id="A0A1M3TCH7"/>
<dbReference type="GO" id="GO:0016020">
    <property type="term" value="C:membrane"/>
    <property type="evidence" value="ECO:0007669"/>
    <property type="project" value="UniProtKB-SubCell"/>
</dbReference>
<comment type="subcellular location">
    <subcellularLocation>
        <location evidence="1">Membrane</location>
        <topology evidence="1">Multi-pass membrane protein</topology>
    </subcellularLocation>
</comment>
<reference evidence="9" key="1">
    <citation type="journal article" date="2017" name="Genome Biol.">
        <title>Comparative genomics reveals high biological diversity and specific adaptations in the industrially and medically important fungal genus Aspergillus.</title>
        <authorList>
            <person name="de Vries R.P."/>
            <person name="Riley R."/>
            <person name="Wiebenga A."/>
            <person name="Aguilar-Osorio G."/>
            <person name="Amillis S."/>
            <person name="Uchima C.A."/>
            <person name="Anderluh G."/>
            <person name="Asadollahi M."/>
            <person name="Askin M."/>
            <person name="Barry K."/>
            <person name="Battaglia E."/>
            <person name="Bayram O."/>
            <person name="Benocci T."/>
            <person name="Braus-Stromeyer S.A."/>
            <person name="Caldana C."/>
            <person name="Canovas D."/>
            <person name="Cerqueira G.C."/>
            <person name="Chen F."/>
            <person name="Chen W."/>
            <person name="Choi C."/>
            <person name="Clum A."/>
            <person name="Dos Santos R.A."/>
            <person name="Damasio A.R."/>
            <person name="Diallinas G."/>
            <person name="Emri T."/>
            <person name="Fekete E."/>
            <person name="Flipphi M."/>
            <person name="Freyberg S."/>
            <person name="Gallo A."/>
            <person name="Gournas C."/>
            <person name="Habgood R."/>
            <person name="Hainaut M."/>
            <person name="Harispe M.L."/>
            <person name="Henrissat B."/>
            <person name="Hilden K.S."/>
            <person name="Hope R."/>
            <person name="Hossain A."/>
            <person name="Karabika E."/>
            <person name="Karaffa L."/>
            <person name="Karanyi Z."/>
            <person name="Krasevec N."/>
            <person name="Kuo A."/>
            <person name="Kusch H."/>
            <person name="LaButti K."/>
            <person name="Lagendijk E.L."/>
            <person name="Lapidus A."/>
            <person name="Levasseur A."/>
            <person name="Lindquist E."/>
            <person name="Lipzen A."/>
            <person name="Logrieco A.F."/>
            <person name="MacCabe A."/>
            <person name="Maekelae M.R."/>
            <person name="Malavazi I."/>
            <person name="Melin P."/>
            <person name="Meyer V."/>
            <person name="Mielnichuk N."/>
            <person name="Miskei M."/>
            <person name="Molnar A.P."/>
            <person name="Mule G."/>
            <person name="Ngan C.Y."/>
            <person name="Orejas M."/>
            <person name="Orosz E."/>
            <person name="Ouedraogo J.P."/>
            <person name="Overkamp K.M."/>
            <person name="Park H.-S."/>
            <person name="Perrone G."/>
            <person name="Piumi F."/>
            <person name="Punt P.J."/>
            <person name="Ram A.F."/>
            <person name="Ramon A."/>
            <person name="Rauscher S."/>
            <person name="Record E."/>
            <person name="Riano-Pachon D.M."/>
            <person name="Robert V."/>
            <person name="Roehrig J."/>
            <person name="Ruller R."/>
            <person name="Salamov A."/>
            <person name="Salih N.S."/>
            <person name="Samson R.A."/>
            <person name="Sandor E."/>
            <person name="Sanguinetti M."/>
            <person name="Schuetze T."/>
            <person name="Sepcic K."/>
            <person name="Shelest E."/>
            <person name="Sherlock G."/>
            <person name="Sophianopoulou V."/>
            <person name="Squina F.M."/>
            <person name="Sun H."/>
            <person name="Susca A."/>
            <person name="Todd R.B."/>
            <person name="Tsang A."/>
            <person name="Unkles S.E."/>
            <person name="van de Wiele N."/>
            <person name="van Rossen-Uffink D."/>
            <person name="Oliveira J.V."/>
            <person name="Vesth T.C."/>
            <person name="Visser J."/>
            <person name="Yu J.-H."/>
            <person name="Zhou M."/>
            <person name="Andersen M.R."/>
            <person name="Archer D.B."/>
            <person name="Baker S.E."/>
            <person name="Benoit I."/>
            <person name="Brakhage A.A."/>
            <person name="Braus G.H."/>
            <person name="Fischer R."/>
            <person name="Frisvad J.C."/>
            <person name="Goldman G.H."/>
            <person name="Houbraken J."/>
            <person name="Oakley B."/>
            <person name="Pocsi I."/>
            <person name="Scazzocchio C."/>
            <person name="Seiboth B."/>
            <person name="vanKuyk P.A."/>
            <person name="Wortman J."/>
            <person name="Dyer P.S."/>
            <person name="Grigoriev I.V."/>
        </authorList>
    </citation>
    <scope>NUCLEOTIDE SEQUENCE [LARGE SCALE GENOMIC DNA]</scope>
    <source>
        <strain evidence="9">CBS 106.47</strain>
    </source>
</reference>
<feature type="transmembrane region" description="Helical" evidence="6">
    <location>
        <begin position="99"/>
        <end position="122"/>
    </location>
</feature>
<dbReference type="OrthoDB" id="5393606at2759"/>
<comment type="similarity">
    <text evidence="5">Belongs to the SAT4 family.</text>
</comment>
<gene>
    <name evidence="8" type="ORF">ASPFODRAFT_62422</name>
</gene>
<keyword evidence="4 6" id="KW-0472">Membrane</keyword>
<dbReference type="EMBL" id="KV878244">
    <property type="protein sequence ID" value="OJZ84467.1"/>
    <property type="molecule type" value="Genomic_DNA"/>
</dbReference>
<organism evidence="8 9">
    <name type="scientific">Aspergillus luchuensis (strain CBS 106.47)</name>
    <dbReference type="NCBI Taxonomy" id="1137211"/>
    <lineage>
        <taxon>Eukaryota</taxon>
        <taxon>Fungi</taxon>
        <taxon>Dikarya</taxon>
        <taxon>Ascomycota</taxon>
        <taxon>Pezizomycotina</taxon>
        <taxon>Eurotiomycetes</taxon>
        <taxon>Eurotiomycetidae</taxon>
        <taxon>Eurotiales</taxon>
        <taxon>Aspergillaceae</taxon>
        <taxon>Aspergillus</taxon>
        <taxon>Aspergillus subgen. Circumdati</taxon>
    </lineage>
</organism>
<evidence type="ECO:0000259" key="7">
    <source>
        <dbReference type="Pfam" id="PF20684"/>
    </source>
</evidence>
<evidence type="ECO:0000256" key="4">
    <source>
        <dbReference type="ARBA" id="ARBA00023136"/>
    </source>
</evidence>
<protein>
    <recommendedName>
        <fullName evidence="7">Rhodopsin domain-containing protein</fullName>
    </recommendedName>
</protein>
<feature type="domain" description="Rhodopsin" evidence="7">
    <location>
        <begin position="28"/>
        <end position="288"/>
    </location>
</feature>
<evidence type="ECO:0000256" key="1">
    <source>
        <dbReference type="ARBA" id="ARBA00004141"/>
    </source>
</evidence>
<dbReference type="InterPro" id="IPR049326">
    <property type="entry name" value="Rhodopsin_dom_fungi"/>
</dbReference>
<feature type="transmembrane region" description="Helical" evidence="6">
    <location>
        <begin position="44"/>
        <end position="65"/>
    </location>
</feature>
<dbReference type="PANTHER" id="PTHR33048">
    <property type="entry name" value="PTH11-LIKE INTEGRAL MEMBRANE PROTEIN (AFU_ORTHOLOGUE AFUA_5G11245)"/>
    <property type="match status" value="1"/>
</dbReference>
<evidence type="ECO:0000256" key="2">
    <source>
        <dbReference type="ARBA" id="ARBA00022692"/>
    </source>
</evidence>
<evidence type="ECO:0000313" key="9">
    <source>
        <dbReference type="Proteomes" id="UP000184063"/>
    </source>
</evidence>
<dbReference type="VEuPathDB" id="FungiDB:ASPFODRAFT_62422"/>
<proteinExistence type="inferred from homology"/>
<evidence type="ECO:0000256" key="6">
    <source>
        <dbReference type="SAM" id="Phobius"/>
    </source>
</evidence>
<dbReference type="PANTHER" id="PTHR33048:SF157">
    <property type="entry name" value="INTEGRAL MEMBRANE PROTEIN"/>
    <property type="match status" value="1"/>
</dbReference>
<feature type="transmembrane region" description="Helical" evidence="6">
    <location>
        <begin position="260"/>
        <end position="280"/>
    </location>
</feature>
<feature type="transmembrane region" description="Helical" evidence="6">
    <location>
        <begin position="6"/>
        <end position="32"/>
    </location>
</feature>
<evidence type="ECO:0000313" key="8">
    <source>
        <dbReference type="EMBL" id="OJZ84467.1"/>
    </source>
</evidence>
<evidence type="ECO:0000256" key="3">
    <source>
        <dbReference type="ARBA" id="ARBA00022989"/>
    </source>
</evidence>
<feature type="transmembrane region" description="Helical" evidence="6">
    <location>
        <begin position="224"/>
        <end position="248"/>
    </location>
</feature>
<name>A0A1M3TCH7_ASPLC</name>